<evidence type="ECO:0000259" key="2">
    <source>
        <dbReference type="Pfam" id="PF06056"/>
    </source>
</evidence>
<evidence type="ECO:0000313" key="4">
    <source>
        <dbReference type="Proteomes" id="UP000798808"/>
    </source>
</evidence>
<dbReference type="Gene3D" id="1.10.10.60">
    <property type="entry name" value="Homeodomain-like"/>
    <property type="match status" value="1"/>
</dbReference>
<dbReference type="InterPro" id="IPR010332">
    <property type="entry name" value="ATPase_terminase-su_N"/>
</dbReference>
<keyword evidence="4" id="KW-1185">Reference proteome</keyword>
<evidence type="ECO:0000259" key="1">
    <source>
        <dbReference type="Pfam" id="PF01610"/>
    </source>
</evidence>
<name>A0ABW9RNE1_9BACT</name>
<dbReference type="Pfam" id="PF06056">
    <property type="entry name" value="Terminase_5"/>
    <property type="match status" value="1"/>
</dbReference>
<dbReference type="InterPro" id="IPR002560">
    <property type="entry name" value="Transposase_DDE"/>
</dbReference>
<accession>A0ABW9RNE1</accession>
<proteinExistence type="predicted"/>
<dbReference type="EMBL" id="SMLW01000463">
    <property type="protein sequence ID" value="MTI24889.1"/>
    <property type="molecule type" value="Genomic_DNA"/>
</dbReference>
<reference evidence="3 4" key="1">
    <citation type="submission" date="2019-02" db="EMBL/GenBank/DDBJ databases">
        <authorList>
            <person name="Goldberg S.R."/>
            <person name="Haltli B.A."/>
            <person name="Correa H."/>
            <person name="Russell K.G."/>
        </authorList>
    </citation>
    <scope>NUCLEOTIDE SEQUENCE [LARGE SCALE GENOMIC DNA]</scope>
    <source>
        <strain evidence="3 4">JCM 16186</strain>
    </source>
</reference>
<feature type="domain" description="Transposase IS204/IS1001/IS1096/IS1165 DDE" evidence="1">
    <location>
        <begin position="184"/>
        <end position="300"/>
    </location>
</feature>
<dbReference type="PANTHER" id="PTHR33498">
    <property type="entry name" value="TRANSPOSASE FOR INSERTION SEQUENCE ELEMENT IS1557"/>
    <property type="match status" value="1"/>
</dbReference>
<dbReference type="PANTHER" id="PTHR33498:SF1">
    <property type="entry name" value="TRANSPOSASE FOR INSERTION SEQUENCE ELEMENT IS1557"/>
    <property type="match status" value="1"/>
</dbReference>
<sequence>MADRYHLLVNLRDALQKTFYKQSRLLKDSFNEFRNPDQKSETAEAVQVDDNNKGDASAMRQYKFEKAKKLHLQGYKIKAIARILGAGHKTIKKYIQLDMLPSRQPPLNYIRQTNFMRFTGYLLKECGSDVSYRFLFGAVKQQGYNGSYSQFCKNMSKLIQGEVTSHQSREKILSIPKLASIQTWSTSKLAFMALRERDSLHLVDQEFLDFLYAKSPQIKEDVALAIRFKNLFKNKREGNIEEWLTDVLHSRSGLTTFAKGIKGDFEAVNQAVVSNISNGQVEGQINRLKNIKRRMYGGAGFPLLRNVVLFQSG</sequence>
<feature type="domain" description="Terminase ATPase subunit N-terminal" evidence="2">
    <location>
        <begin position="66"/>
        <end position="98"/>
    </location>
</feature>
<organism evidence="3 4">
    <name type="scientific">Fulvivirga kasyanovii</name>
    <dbReference type="NCBI Taxonomy" id="396812"/>
    <lineage>
        <taxon>Bacteria</taxon>
        <taxon>Pseudomonadati</taxon>
        <taxon>Bacteroidota</taxon>
        <taxon>Cytophagia</taxon>
        <taxon>Cytophagales</taxon>
        <taxon>Fulvivirgaceae</taxon>
        <taxon>Fulvivirga</taxon>
    </lineage>
</organism>
<evidence type="ECO:0000313" key="3">
    <source>
        <dbReference type="EMBL" id="MTI24889.1"/>
    </source>
</evidence>
<dbReference type="Pfam" id="PF01610">
    <property type="entry name" value="DDE_Tnp_ISL3"/>
    <property type="match status" value="1"/>
</dbReference>
<dbReference type="InterPro" id="IPR047951">
    <property type="entry name" value="Transpos_ISL3"/>
</dbReference>
<protein>
    <submittedName>
        <fullName evidence="3">Transposase</fullName>
    </submittedName>
</protein>
<comment type="caution">
    <text evidence="3">The sequence shown here is derived from an EMBL/GenBank/DDBJ whole genome shotgun (WGS) entry which is preliminary data.</text>
</comment>
<gene>
    <name evidence="3" type="ORF">E1163_08045</name>
</gene>
<dbReference type="Proteomes" id="UP000798808">
    <property type="component" value="Unassembled WGS sequence"/>
</dbReference>